<dbReference type="EMBL" id="JAACJL010000004">
    <property type="protein sequence ID" value="KAF4621819.1"/>
    <property type="molecule type" value="Genomic_DNA"/>
</dbReference>
<dbReference type="AlphaFoldDB" id="A0A8H4R3V6"/>
<sequence length="37" mass="4251">MDVDNDDFEAAAGTHLVDDEDEDRDDLEEELDMYATM</sequence>
<organism evidence="2 3">
    <name type="scientific">Agrocybe pediades</name>
    <dbReference type="NCBI Taxonomy" id="84607"/>
    <lineage>
        <taxon>Eukaryota</taxon>
        <taxon>Fungi</taxon>
        <taxon>Dikarya</taxon>
        <taxon>Basidiomycota</taxon>
        <taxon>Agaricomycotina</taxon>
        <taxon>Agaricomycetes</taxon>
        <taxon>Agaricomycetidae</taxon>
        <taxon>Agaricales</taxon>
        <taxon>Agaricineae</taxon>
        <taxon>Strophariaceae</taxon>
        <taxon>Agrocybe</taxon>
    </lineage>
</organism>
<evidence type="ECO:0000313" key="3">
    <source>
        <dbReference type="Proteomes" id="UP000521872"/>
    </source>
</evidence>
<evidence type="ECO:0000256" key="1">
    <source>
        <dbReference type="SAM" id="MobiDB-lite"/>
    </source>
</evidence>
<accession>A0A8H4R3V6</accession>
<reference evidence="2 3" key="1">
    <citation type="submission" date="2019-12" db="EMBL/GenBank/DDBJ databases">
        <authorList>
            <person name="Floudas D."/>
            <person name="Bentzer J."/>
            <person name="Ahren D."/>
            <person name="Johansson T."/>
            <person name="Persson P."/>
            <person name="Tunlid A."/>
        </authorList>
    </citation>
    <scope>NUCLEOTIDE SEQUENCE [LARGE SCALE GENOMIC DNA]</scope>
    <source>
        <strain evidence="2 3">CBS 102.39</strain>
    </source>
</reference>
<proteinExistence type="predicted"/>
<feature type="region of interest" description="Disordered" evidence="1">
    <location>
        <begin position="1"/>
        <end position="26"/>
    </location>
</feature>
<dbReference type="Proteomes" id="UP000521872">
    <property type="component" value="Unassembled WGS sequence"/>
</dbReference>
<keyword evidence="3" id="KW-1185">Reference proteome</keyword>
<evidence type="ECO:0000313" key="2">
    <source>
        <dbReference type="EMBL" id="KAF4621819.1"/>
    </source>
</evidence>
<comment type="caution">
    <text evidence="2">The sequence shown here is derived from an EMBL/GenBank/DDBJ whole genome shotgun (WGS) entry which is preliminary data.</text>
</comment>
<gene>
    <name evidence="2" type="ORF">D9613_012167</name>
</gene>
<protein>
    <submittedName>
        <fullName evidence="2">Uncharacterized protein</fullName>
    </submittedName>
</protein>
<name>A0A8H4R3V6_9AGAR</name>